<feature type="compositionally biased region" description="Pro residues" evidence="1">
    <location>
        <begin position="669"/>
        <end position="680"/>
    </location>
</feature>
<name>A0A9P8W1B5_9HYPO</name>
<feature type="region of interest" description="Disordered" evidence="1">
    <location>
        <begin position="759"/>
        <end position="799"/>
    </location>
</feature>
<feature type="compositionally biased region" description="Pro residues" evidence="1">
    <location>
        <begin position="628"/>
        <end position="640"/>
    </location>
</feature>
<feature type="compositionally biased region" description="Polar residues" evidence="1">
    <location>
        <begin position="649"/>
        <end position="659"/>
    </location>
</feature>
<keyword evidence="3" id="KW-1185">Reference proteome</keyword>
<protein>
    <submittedName>
        <fullName evidence="2">Uncharacterized protein</fullName>
    </submittedName>
</protein>
<feature type="compositionally biased region" description="Low complexity" evidence="1">
    <location>
        <begin position="569"/>
        <end position="585"/>
    </location>
</feature>
<gene>
    <name evidence="2" type="ORF">B0T10DRAFT_131046</name>
</gene>
<evidence type="ECO:0000256" key="1">
    <source>
        <dbReference type="SAM" id="MobiDB-lite"/>
    </source>
</evidence>
<comment type="caution">
    <text evidence="2">The sequence shown here is derived from an EMBL/GenBank/DDBJ whole genome shotgun (WGS) entry which is preliminary data.</text>
</comment>
<feature type="region of interest" description="Disordered" evidence="1">
    <location>
        <begin position="49"/>
        <end position="69"/>
    </location>
</feature>
<evidence type="ECO:0000313" key="3">
    <source>
        <dbReference type="Proteomes" id="UP000777438"/>
    </source>
</evidence>
<evidence type="ECO:0000313" key="2">
    <source>
        <dbReference type="EMBL" id="KAH6884469.1"/>
    </source>
</evidence>
<feature type="region of interest" description="Disordered" evidence="1">
    <location>
        <begin position="259"/>
        <end position="310"/>
    </location>
</feature>
<dbReference type="EMBL" id="JAGPYM010000020">
    <property type="protein sequence ID" value="KAH6884469.1"/>
    <property type="molecule type" value="Genomic_DNA"/>
</dbReference>
<feature type="region of interest" description="Disordered" evidence="1">
    <location>
        <begin position="492"/>
        <end position="705"/>
    </location>
</feature>
<dbReference type="OrthoDB" id="3564303at2759"/>
<feature type="compositionally biased region" description="Basic residues" evidence="1">
    <location>
        <begin position="51"/>
        <end position="60"/>
    </location>
</feature>
<feature type="compositionally biased region" description="Basic and acidic residues" evidence="1">
    <location>
        <begin position="291"/>
        <end position="303"/>
    </location>
</feature>
<accession>A0A9P8W1B5</accession>
<sequence>MGFEGLFVLLGTCFRLYSYMAFFYPCWTELVPRVLCLLQPVKFASQASRPVRNRGDRRRLQRDDEKKRKRRERALQKMMWMREISDKRKGKEVVDSVFPVFRLSSYFLSATFWICVAGDAATGGEGAGHTAVEAYGKSLNLGNFPHALSRLISRYALSWSVKHLALATSQDRHVISSTTLCYQRGDDPSEVRRVELALPQQTPPHAISIFIHAHVQYLLPWTEKHSALFRNVVGTCNVVGVWDVAGIVGFGTQHSPAPTAFGQKRAYGKDGSTGVNRKKPRGLGYGSNFDPDDHGDRDEDRKGNGLGNGHYNPPKDPCDQFWACPFFLLDPVRHWRCLGKYTMKRYSDVKLHMLRCHTFEGQHYCKTCGTEWKQMAPWAAHIRVGCSSADPAPSVDNLDSTERDIFKAKEFKKEPKGFGDRDKFNWMWRTFFADHELPESPYVQDTIVDPRTLFRRNGVPALQAWLDSRPPGERLNAAEIADILLDATVDSPPRFRRSRNRGSQTAVPGPTEPSPVIPSSSTNAAPGPSVPPDPGPSRTHRPPPSGHGPRPVPGPRNRPTPLKDPNSPAPQVSSPVVGGPSRPSSAPNPPSLFPASDHFVPNVATVMNISTPPMPNSPYSVPSTSRPPRVPDSFAPPIPTPERRRAQHVENNPPSSQGFATPGIRPTTSAPPLPNDPPLMPLVNITELSPTPFPGDLAPGRNTVYPEPWDFDDAFSSQDNWDDFDFGLSNDLPLSNALIDEYLTTEEGDGTGTAVLVAPGNVGDGANAPRSNVPPETRSAPAGTIDPRVLGNQHARGPV</sequence>
<dbReference type="AlphaFoldDB" id="A0A9P8W1B5"/>
<feature type="compositionally biased region" description="Pro residues" evidence="1">
    <location>
        <begin position="542"/>
        <end position="558"/>
    </location>
</feature>
<dbReference type="Proteomes" id="UP000777438">
    <property type="component" value="Unassembled WGS sequence"/>
</dbReference>
<reference evidence="2 3" key="1">
    <citation type="journal article" date="2021" name="Nat. Commun.">
        <title>Genetic determinants of endophytism in the Arabidopsis root mycobiome.</title>
        <authorList>
            <person name="Mesny F."/>
            <person name="Miyauchi S."/>
            <person name="Thiergart T."/>
            <person name="Pickel B."/>
            <person name="Atanasova L."/>
            <person name="Karlsson M."/>
            <person name="Huettel B."/>
            <person name="Barry K.W."/>
            <person name="Haridas S."/>
            <person name="Chen C."/>
            <person name="Bauer D."/>
            <person name="Andreopoulos W."/>
            <person name="Pangilinan J."/>
            <person name="LaButti K."/>
            <person name="Riley R."/>
            <person name="Lipzen A."/>
            <person name="Clum A."/>
            <person name="Drula E."/>
            <person name="Henrissat B."/>
            <person name="Kohler A."/>
            <person name="Grigoriev I.V."/>
            <person name="Martin F.M."/>
            <person name="Hacquard S."/>
        </authorList>
    </citation>
    <scope>NUCLEOTIDE SEQUENCE [LARGE SCALE GENOMIC DNA]</scope>
    <source>
        <strain evidence="2 3">MPI-CAGE-CH-0241</strain>
    </source>
</reference>
<proteinExistence type="predicted"/>
<organism evidence="2 3">
    <name type="scientific">Thelonectria olida</name>
    <dbReference type="NCBI Taxonomy" id="1576542"/>
    <lineage>
        <taxon>Eukaryota</taxon>
        <taxon>Fungi</taxon>
        <taxon>Dikarya</taxon>
        <taxon>Ascomycota</taxon>
        <taxon>Pezizomycotina</taxon>
        <taxon>Sordariomycetes</taxon>
        <taxon>Hypocreomycetidae</taxon>
        <taxon>Hypocreales</taxon>
        <taxon>Nectriaceae</taxon>
        <taxon>Thelonectria</taxon>
    </lineage>
</organism>
<feature type="compositionally biased region" description="Low complexity" evidence="1">
    <location>
        <begin position="617"/>
        <end position="627"/>
    </location>
</feature>